<dbReference type="PANTHER" id="PTHR30055:SF234">
    <property type="entry name" value="HTH-TYPE TRANSCRIPTIONAL REGULATOR BETI"/>
    <property type="match status" value="1"/>
</dbReference>
<dbReference type="Gene3D" id="1.10.357.10">
    <property type="entry name" value="Tetracycline Repressor, domain 2"/>
    <property type="match status" value="1"/>
</dbReference>
<feature type="domain" description="HTH tetR-type" evidence="5">
    <location>
        <begin position="14"/>
        <end position="74"/>
    </location>
</feature>
<evidence type="ECO:0000313" key="7">
    <source>
        <dbReference type="Proteomes" id="UP000516173"/>
    </source>
</evidence>
<sequence>MSSPTTPKRGRPVRVDRETVVAATTRLLTTAGVDGFTMRRLARELDVSVAAIYYHFPTKNALFFAVLSARADELERPALPEDPRERLVTIVVYLIDTLHRLPWVLDILVTGETFGRAAMWILDEFVRAANELGASDEDAVVLYGVMWRFALGELMARRAAEKRDQAAADGRPPAHWTEAATPELLAGFPAVVRLLPHWARSTARYDTATAARRMLDGLLPERPRPS</sequence>
<dbReference type="PROSITE" id="PS50977">
    <property type="entry name" value="HTH_TETR_2"/>
    <property type="match status" value="1"/>
</dbReference>
<dbReference type="Pfam" id="PF00440">
    <property type="entry name" value="TetR_N"/>
    <property type="match status" value="1"/>
</dbReference>
<dbReference type="Gene3D" id="1.10.10.60">
    <property type="entry name" value="Homeodomain-like"/>
    <property type="match status" value="1"/>
</dbReference>
<organism evidence="6 7">
    <name type="scientific">Nocardia wallacei</name>
    <dbReference type="NCBI Taxonomy" id="480035"/>
    <lineage>
        <taxon>Bacteria</taxon>
        <taxon>Bacillati</taxon>
        <taxon>Actinomycetota</taxon>
        <taxon>Actinomycetes</taxon>
        <taxon>Mycobacteriales</taxon>
        <taxon>Nocardiaceae</taxon>
        <taxon>Nocardia</taxon>
    </lineage>
</organism>
<evidence type="ECO:0000313" key="6">
    <source>
        <dbReference type="EMBL" id="BCK54680.1"/>
    </source>
</evidence>
<dbReference type="Proteomes" id="UP000516173">
    <property type="component" value="Chromosome"/>
</dbReference>
<dbReference type="PANTHER" id="PTHR30055">
    <property type="entry name" value="HTH-TYPE TRANSCRIPTIONAL REGULATOR RUTR"/>
    <property type="match status" value="1"/>
</dbReference>
<reference evidence="6 7" key="1">
    <citation type="submission" date="2020-08" db="EMBL/GenBank/DDBJ databases">
        <title>Genome Sequencing of Nocardia wallacei strain FMUON74 and assembly.</title>
        <authorList>
            <person name="Toyokawa M."/>
            <person name="Uesaka K."/>
        </authorList>
    </citation>
    <scope>NUCLEOTIDE SEQUENCE [LARGE SCALE GENOMIC DNA]</scope>
    <source>
        <strain evidence="6 7">FMUON74</strain>
    </source>
</reference>
<keyword evidence="7" id="KW-1185">Reference proteome</keyword>
<dbReference type="EMBL" id="AP023396">
    <property type="protein sequence ID" value="BCK54680.1"/>
    <property type="molecule type" value="Genomic_DNA"/>
</dbReference>
<dbReference type="InterPro" id="IPR023772">
    <property type="entry name" value="DNA-bd_HTH_TetR-type_CS"/>
</dbReference>
<protein>
    <submittedName>
        <fullName evidence="6">TetR family transcriptional regulator</fullName>
    </submittedName>
</protein>
<dbReference type="InterPro" id="IPR004111">
    <property type="entry name" value="Repressor_TetR_C"/>
</dbReference>
<name>A0A7G1KI43_9NOCA</name>
<dbReference type="GO" id="GO:0000976">
    <property type="term" value="F:transcription cis-regulatory region binding"/>
    <property type="evidence" value="ECO:0007669"/>
    <property type="project" value="TreeGrafter"/>
</dbReference>
<dbReference type="GeneID" id="80347008"/>
<keyword evidence="3" id="KW-0804">Transcription</keyword>
<dbReference type="InterPro" id="IPR036271">
    <property type="entry name" value="Tet_transcr_reg_TetR-rel_C_sf"/>
</dbReference>
<dbReference type="InterPro" id="IPR001647">
    <property type="entry name" value="HTH_TetR"/>
</dbReference>
<dbReference type="AlphaFoldDB" id="A0A7G1KI43"/>
<evidence type="ECO:0000256" key="4">
    <source>
        <dbReference type="PROSITE-ProRule" id="PRU00335"/>
    </source>
</evidence>
<dbReference type="Pfam" id="PF02909">
    <property type="entry name" value="TetR_C_1"/>
    <property type="match status" value="1"/>
</dbReference>
<dbReference type="KEGG" id="nwl:NWFMUON74_24520"/>
<keyword evidence="2 4" id="KW-0238">DNA-binding</keyword>
<gene>
    <name evidence="6" type="ORF">NWFMUON74_24520</name>
</gene>
<dbReference type="PRINTS" id="PR00455">
    <property type="entry name" value="HTHTETR"/>
</dbReference>
<proteinExistence type="predicted"/>
<evidence type="ECO:0000256" key="2">
    <source>
        <dbReference type="ARBA" id="ARBA00023125"/>
    </source>
</evidence>
<dbReference type="SUPFAM" id="SSF46689">
    <property type="entry name" value="Homeodomain-like"/>
    <property type="match status" value="1"/>
</dbReference>
<dbReference type="GO" id="GO:0003700">
    <property type="term" value="F:DNA-binding transcription factor activity"/>
    <property type="evidence" value="ECO:0007669"/>
    <property type="project" value="TreeGrafter"/>
</dbReference>
<evidence type="ECO:0000259" key="5">
    <source>
        <dbReference type="PROSITE" id="PS50977"/>
    </source>
</evidence>
<dbReference type="InterPro" id="IPR050109">
    <property type="entry name" value="HTH-type_TetR-like_transc_reg"/>
</dbReference>
<evidence type="ECO:0000256" key="1">
    <source>
        <dbReference type="ARBA" id="ARBA00023015"/>
    </source>
</evidence>
<feature type="DNA-binding region" description="H-T-H motif" evidence="4">
    <location>
        <begin position="37"/>
        <end position="56"/>
    </location>
</feature>
<dbReference type="SUPFAM" id="SSF48498">
    <property type="entry name" value="Tetracyclin repressor-like, C-terminal domain"/>
    <property type="match status" value="1"/>
</dbReference>
<dbReference type="PROSITE" id="PS01081">
    <property type="entry name" value="HTH_TETR_1"/>
    <property type="match status" value="1"/>
</dbReference>
<accession>A0A7G1KI43</accession>
<dbReference type="RefSeq" id="WP_187687904.1">
    <property type="nucleotide sequence ID" value="NZ_AP023396.1"/>
</dbReference>
<dbReference type="InterPro" id="IPR009057">
    <property type="entry name" value="Homeodomain-like_sf"/>
</dbReference>
<keyword evidence="1" id="KW-0805">Transcription regulation</keyword>
<dbReference type="GO" id="GO:0045892">
    <property type="term" value="P:negative regulation of DNA-templated transcription"/>
    <property type="evidence" value="ECO:0007669"/>
    <property type="project" value="InterPro"/>
</dbReference>
<evidence type="ECO:0000256" key="3">
    <source>
        <dbReference type="ARBA" id="ARBA00023163"/>
    </source>
</evidence>